<dbReference type="InterPro" id="IPR002172">
    <property type="entry name" value="LDrepeatLR_classA_rpt"/>
</dbReference>
<dbReference type="OMA" id="KYYAGAC"/>
<dbReference type="CDD" id="cd00054">
    <property type="entry name" value="EGF_CA"/>
    <property type="match status" value="1"/>
</dbReference>
<dbReference type="SMART" id="SM00192">
    <property type="entry name" value="LDLa"/>
    <property type="match status" value="1"/>
</dbReference>
<proteinExistence type="inferred from homology"/>
<dbReference type="SUPFAM" id="SSF57424">
    <property type="entry name" value="LDL receptor-like module"/>
    <property type="match status" value="1"/>
</dbReference>
<keyword evidence="9" id="KW-0399">Innate immunity</keyword>
<feature type="disulfide bond" evidence="25">
    <location>
        <begin position="136"/>
        <end position="151"/>
    </location>
</feature>
<dbReference type="GO" id="GO:0044218">
    <property type="term" value="C:other organism cell membrane"/>
    <property type="evidence" value="ECO:0007669"/>
    <property type="project" value="UniProtKB-KW"/>
</dbReference>
<dbReference type="Proteomes" id="UP000250572">
    <property type="component" value="Unassembled WGS sequence"/>
</dbReference>
<evidence type="ECO:0000256" key="3">
    <source>
        <dbReference type="ARBA" id="ARBA00009214"/>
    </source>
</evidence>
<dbReference type="PROSITE" id="PS01209">
    <property type="entry name" value="LDLRA_1"/>
    <property type="match status" value="1"/>
</dbReference>
<keyword evidence="15" id="KW-0180">Complement pathway</keyword>
<keyword evidence="8" id="KW-1052">Target cell membrane</keyword>
<dbReference type="PROSITE" id="PS50092">
    <property type="entry name" value="TSP1"/>
    <property type="match status" value="2"/>
</dbReference>
<evidence type="ECO:0000256" key="26">
    <source>
        <dbReference type="SAM" id="SignalP"/>
    </source>
</evidence>
<protein>
    <recommendedName>
        <fullName evidence="4">Complement component C8 beta chain</fullName>
    </recommendedName>
    <alternativeName>
        <fullName evidence="22">Complement component 8 subunit beta</fullName>
    </alternativeName>
</protein>
<dbReference type="InterPro" id="IPR023415">
    <property type="entry name" value="LDLR_class-A_CS"/>
</dbReference>
<evidence type="ECO:0000313" key="29">
    <source>
        <dbReference type="Proteomes" id="UP000250572"/>
    </source>
</evidence>
<sequence>MSSVMMQPSRFSSHSCLLALTLSLVLLSQFPRTAASDENSSVREARSVGNRVLVQPVDCVLSEWSRWSRCDTCTKKKYRYAKLERPSQFGGEPCYLHGAQEERCEVPARYTCDNVPLCEGFLCTQTGRCVHRTLQCNGEDDCGDMSDEVGCTKTSKPCRVEAEEYWGIENLAKGINVLNSHLEGVVLDNRYYGGGCLPHYIQDVPFRKPFNLQQYTLQTRGSYDFTLQSFESYSDYMEHTFRERMTKTSFSIGFGVPGVFNFGFNFDSSKYSKSISKIRRASGATNSFIRAKAELELAQYILKADGLVLHPEFLQRLRSLPQAYVYGEYRQIYKDYGTHYITEAALGGDFEHTTILNKEKLEKSDYNLDQYKSCLQVGFNVGAVIKGVPVSVGAGGGSCDGLLNEMGEDTKNGEMVEDFVAVVRGGSSESITALLSQKLPSEQLMTLWGEGVRYNPDFIRMTTKPLYELVTSRDFVQADSLKRNLKRALSEYLAEASACRCAPCHNNGVAVLKGTRCECVCPTGYTGRSCEITFRQKALGIDGGWSCWGAWSSCSGGQITRSRQCSNPAPSSGGLPCRGLQQESTDCF</sequence>
<organism evidence="28 29">
    <name type="scientific">Gambusia affinis</name>
    <name type="common">Western mosquitofish</name>
    <name type="synonym">Heterandria affinis</name>
    <dbReference type="NCBI Taxonomy" id="33528"/>
    <lineage>
        <taxon>Eukaryota</taxon>
        <taxon>Metazoa</taxon>
        <taxon>Chordata</taxon>
        <taxon>Craniata</taxon>
        <taxon>Vertebrata</taxon>
        <taxon>Euteleostomi</taxon>
        <taxon>Actinopterygii</taxon>
        <taxon>Neopterygii</taxon>
        <taxon>Teleostei</taxon>
        <taxon>Neoteleostei</taxon>
        <taxon>Acanthomorphata</taxon>
        <taxon>Ovalentaria</taxon>
        <taxon>Atherinomorphae</taxon>
        <taxon>Cyprinodontiformes</taxon>
        <taxon>Poeciliidae</taxon>
        <taxon>Poeciliinae</taxon>
        <taxon>Gambusia</taxon>
    </lineage>
</organism>
<dbReference type="PRINTS" id="PR01705">
    <property type="entry name" value="TSP1REPEAT"/>
</dbReference>
<dbReference type="InterPro" id="IPR020863">
    <property type="entry name" value="MACPF_CS"/>
</dbReference>
<evidence type="ECO:0000256" key="16">
    <source>
        <dbReference type="ARBA" id="ARBA00023058"/>
    </source>
</evidence>
<evidence type="ECO:0000256" key="12">
    <source>
        <dbReference type="ARBA" id="ARBA00022737"/>
    </source>
</evidence>
<evidence type="ECO:0000256" key="7">
    <source>
        <dbReference type="ARBA" id="ARBA00022536"/>
    </source>
</evidence>
<keyword evidence="6" id="KW-0964">Secreted</keyword>
<comment type="caution">
    <text evidence="28">The sequence shown here is derived from an EMBL/GenBank/DDBJ whole genome shotgun (WGS) entry which is preliminary data.</text>
</comment>
<evidence type="ECO:0000256" key="25">
    <source>
        <dbReference type="PROSITE-ProRule" id="PRU00124"/>
    </source>
</evidence>
<evidence type="ECO:0000256" key="6">
    <source>
        <dbReference type="ARBA" id="ARBA00022525"/>
    </source>
</evidence>
<dbReference type="SMART" id="SM00209">
    <property type="entry name" value="TSP1"/>
    <property type="match status" value="2"/>
</dbReference>
<reference evidence="28 29" key="1">
    <citation type="journal article" date="2018" name="G3 (Bethesda)">
        <title>A High-Quality Reference Genome for the Invasive Mosquitofish Gambusia affinis Using a Chicago Library.</title>
        <authorList>
            <person name="Hoffberg S.L."/>
            <person name="Troendle N.J."/>
            <person name="Glenn T.C."/>
            <person name="Mahmud O."/>
            <person name="Louha S."/>
            <person name="Chalopin D."/>
            <person name="Bennetzen J.L."/>
            <person name="Mauricio R."/>
        </authorList>
    </citation>
    <scope>NUCLEOTIDE SEQUENCE [LARGE SCALE GENOMIC DNA]</scope>
    <source>
        <strain evidence="28">NE01/NJP1002.9</strain>
        <tissue evidence="28">Muscle</tissue>
    </source>
</reference>
<dbReference type="InterPro" id="IPR020864">
    <property type="entry name" value="MACPF"/>
</dbReference>
<dbReference type="FunFam" id="2.20.100.10:FF:000001">
    <property type="entry name" value="semaphorin-5A isoform X1"/>
    <property type="match status" value="1"/>
</dbReference>
<keyword evidence="20" id="KW-0325">Glycoprotein</keyword>
<keyword evidence="29" id="KW-1185">Reference proteome</keyword>
<evidence type="ECO:0000256" key="17">
    <source>
        <dbReference type="ARBA" id="ARBA00023136"/>
    </source>
</evidence>
<keyword evidence="21" id="KW-1053">Target membrane</keyword>
<comment type="subunit">
    <text evidence="24">Heterotrimer of 3 chains: alpha (C8A), beta (C8B) and gamma (C8G); the alpha and gamma chains are disulfide bonded. Component of the membrane attack complex (MAC), composed of complement C5b, C6, C7, C8A, C8B, C8G and multiple copies of the pore-forming subunit C9.</text>
</comment>
<dbReference type="Gene3D" id="4.10.400.10">
    <property type="entry name" value="Low-density Lipoprotein Receptor"/>
    <property type="match status" value="1"/>
</dbReference>
<keyword evidence="10" id="KW-0812">Transmembrane</keyword>
<keyword evidence="17" id="KW-0472">Membrane</keyword>
<evidence type="ECO:0000256" key="4">
    <source>
        <dbReference type="ARBA" id="ARBA00013949"/>
    </source>
</evidence>
<dbReference type="PROSITE" id="PS01186">
    <property type="entry name" value="EGF_2"/>
    <property type="match status" value="1"/>
</dbReference>
<evidence type="ECO:0000256" key="20">
    <source>
        <dbReference type="ARBA" id="ARBA00023180"/>
    </source>
</evidence>
<dbReference type="GO" id="GO:0005579">
    <property type="term" value="C:membrane attack complex"/>
    <property type="evidence" value="ECO:0007669"/>
    <property type="project" value="UniProtKB-KW"/>
</dbReference>
<dbReference type="InterPro" id="IPR000884">
    <property type="entry name" value="TSP1_rpt"/>
</dbReference>
<dbReference type="InterPro" id="IPR001862">
    <property type="entry name" value="MAC_perforin"/>
</dbReference>
<dbReference type="EMBL" id="NHOQ01002364">
    <property type="protein sequence ID" value="PWA17573.1"/>
    <property type="molecule type" value="Genomic_DNA"/>
</dbReference>
<dbReference type="PRINTS" id="PR00764">
    <property type="entry name" value="COMPLEMENTC9"/>
</dbReference>
<keyword evidence="14" id="KW-0391">Immunity</keyword>
<evidence type="ECO:0000256" key="8">
    <source>
        <dbReference type="ARBA" id="ARBA00022537"/>
    </source>
</evidence>
<dbReference type="PROSITE" id="PS51412">
    <property type="entry name" value="MACPF_2"/>
    <property type="match status" value="1"/>
</dbReference>
<dbReference type="InterPro" id="IPR036383">
    <property type="entry name" value="TSP1_rpt_sf"/>
</dbReference>
<dbReference type="InterPro" id="IPR036055">
    <property type="entry name" value="LDL_receptor-like_sf"/>
</dbReference>
<keyword evidence="12" id="KW-0677">Repeat</keyword>
<dbReference type="CDD" id="cd00112">
    <property type="entry name" value="LDLa"/>
    <property type="match status" value="1"/>
</dbReference>
<evidence type="ECO:0000256" key="14">
    <source>
        <dbReference type="ARBA" id="ARBA00022859"/>
    </source>
</evidence>
<keyword evidence="11 26" id="KW-0732">Signal</keyword>
<evidence type="ECO:0000256" key="15">
    <source>
        <dbReference type="ARBA" id="ARBA00022875"/>
    </source>
</evidence>
<evidence type="ECO:0000256" key="23">
    <source>
        <dbReference type="ARBA" id="ARBA00093292"/>
    </source>
</evidence>
<gene>
    <name evidence="28" type="ORF">CCH79_00011290</name>
</gene>
<dbReference type="PROSITE" id="PS50068">
    <property type="entry name" value="LDLRA_2"/>
    <property type="match status" value="1"/>
</dbReference>
<evidence type="ECO:0000256" key="19">
    <source>
        <dbReference type="ARBA" id="ARBA00023162"/>
    </source>
</evidence>
<dbReference type="GO" id="GO:0006957">
    <property type="term" value="P:complement activation, alternative pathway"/>
    <property type="evidence" value="ECO:0007669"/>
    <property type="project" value="UniProtKB-KW"/>
</dbReference>
<dbReference type="PANTHER" id="PTHR45742">
    <property type="entry name" value="COMPLEMENT COMPONENT C6"/>
    <property type="match status" value="1"/>
</dbReference>
<dbReference type="SUPFAM" id="SSF57196">
    <property type="entry name" value="EGF/Laminin"/>
    <property type="match status" value="1"/>
</dbReference>
<comment type="function">
    <text evidence="23">Component of the membrane attack complex (MAC), a multiprotein complex activated by the complement cascade, which inserts into a target cell membrane and forms a pore, leading to target cell membrane rupture and cell lysis. The MAC is initiated by proteolytic cleavage of C5 into complement C5b in response to the classical, alternative, lectin and GZMK complement pathways. The complement pathways consist in a cascade of proteins that leads to phagocytosis and breakdown of pathogens and signaling that strengthens the adaptive immune system. C8B, together with C8A and C8G, inserts into the target membrane, but does not form pores by itself. During MAC assembly, associates with C5b, C6 and C7 to form the C5b8 intermediate complex that inserts into the target membrane and traverses the bilayer increasing membrane rigidity.</text>
</comment>
<evidence type="ECO:0000313" key="28">
    <source>
        <dbReference type="EMBL" id="PWA17573.1"/>
    </source>
</evidence>
<evidence type="ECO:0000256" key="11">
    <source>
        <dbReference type="ARBA" id="ARBA00022729"/>
    </source>
</evidence>
<dbReference type="AlphaFoldDB" id="A0A315V265"/>
<dbReference type="STRING" id="33528.ENSGAFP00000013180"/>
<dbReference type="InterPro" id="IPR048831">
    <property type="entry name" value="C8A_B_C6_EGF-like"/>
</dbReference>
<dbReference type="GO" id="GO:0006958">
    <property type="term" value="P:complement activation, classical pathway"/>
    <property type="evidence" value="ECO:0007669"/>
    <property type="project" value="UniProtKB-KW"/>
</dbReference>
<evidence type="ECO:0000256" key="5">
    <source>
        <dbReference type="ARBA" id="ARBA00022452"/>
    </source>
</evidence>
<dbReference type="GO" id="GO:0005576">
    <property type="term" value="C:extracellular region"/>
    <property type="evidence" value="ECO:0007669"/>
    <property type="project" value="UniProtKB-SubCell"/>
</dbReference>
<dbReference type="InterPro" id="IPR000742">
    <property type="entry name" value="EGF"/>
</dbReference>
<comment type="subcellular location">
    <subcellularLocation>
        <location evidence="2">Secreted</location>
    </subcellularLocation>
    <subcellularLocation>
        <location evidence="1">Target cell membrane</location>
        <topology evidence="1">Multi-pass membrane protein</topology>
    </subcellularLocation>
</comment>
<evidence type="ECO:0000256" key="22">
    <source>
        <dbReference type="ARBA" id="ARBA00031383"/>
    </source>
</evidence>
<keyword evidence="13" id="KW-0204">Cytolysis</keyword>
<evidence type="ECO:0000256" key="10">
    <source>
        <dbReference type="ARBA" id="ARBA00022692"/>
    </source>
</evidence>
<name>A0A315V265_GAMAF</name>
<keyword evidence="7" id="KW-0245">EGF-like domain</keyword>
<accession>A0A315V265</accession>
<evidence type="ECO:0000256" key="24">
    <source>
        <dbReference type="ARBA" id="ARBA00093472"/>
    </source>
</evidence>
<dbReference type="Pfam" id="PF00057">
    <property type="entry name" value="Ldl_recept_a"/>
    <property type="match status" value="1"/>
</dbReference>
<dbReference type="Gene3D" id="2.10.25.10">
    <property type="entry name" value="Laminin"/>
    <property type="match status" value="1"/>
</dbReference>
<dbReference type="Pfam" id="PF21195">
    <property type="entry name" value="EGF_C8A_B_C6"/>
    <property type="match status" value="1"/>
</dbReference>
<dbReference type="SMART" id="SM00457">
    <property type="entry name" value="MACPF"/>
    <property type="match status" value="1"/>
</dbReference>
<keyword evidence="18 25" id="KW-1015">Disulfide bond</keyword>
<dbReference type="GO" id="GO:0031640">
    <property type="term" value="P:killing of cells of another organism"/>
    <property type="evidence" value="ECO:0007669"/>
    <property type="project" value="UniProtKB-KW"/>
</dbReference>
<feature type="domain" description="MACPF" evidence="27">
    <location>
        <begin position="154"/>
        <end position="500"/>
    </location>
</feature>
<evidence type="ECO:0000256" key="1">
    <source>
        <dbReference type="ARBA" id="ARBA00004276"/>
    </source>
</evidence>
<evidence type="ECO:0000256" key="13">
    <source>
        <dbReference type="ARBA" id="ARBA00022852"/>
    </source>
</evidence>
<keyword evidence="5" id="KW-1134">Transmembrane beta strand</keyword>
<evidence type="ECO:0000256" key="9">
    <source>
        <dbReference type="ARBA" id="ARBA00022588"/>
    </source>
</evidence>
<keyword evidence="16" id="KW-0473">Membrane attack complex</keyword>
<dbReference type="PROSITE" id="PS00022">
    <property type="entry name" value="EGF_1"/>
    <property type="match status" value="1"/>
</dbReference>
<evidence type="ECO:0000259" key="27">
    <source>
        <dbReference type="PROSITE" id="PS51412"/>
    </source>
</evidence>
<dbReference type="Gene3D" id="2.20.100.10">
    <property type="entry name" value="Thrombospondin type-1 (TSP1) repeat"/>
    <property type="match status" value="2"/>
</dbReference>
<evidence type="ECO:0000256" key="21">
    <source>
        <dbReference type="ARBA" id="ARBA00023298"/>
    </source>
</evidence>
<dbReference type="SUPFAM" id="SSF82895">
    <property type="entry name" value="TSP-1 type 1 repeat"/>
    <property type="match status" value="2"/>
</dbReference>
<dbReference type="Pfam" id="PF01823">
    <property type="entry name" value="MACPF"/>
    <property type="match status" value="1"/>
</dbReference>
<evidence type="ECO:0000256" key="2">
    <source>
        <dbReference type="ARBA" id="ARBA00004613"/>
    </source>
</evidence>
<feature type="chain" id="PRO_5016430055" description="Complement component C8 beta chain" evidence="26">
    <location>
        <begin position="36"/>
        <end position="588"/>
    </location>
</feature>
<dbReference type="PROSITE" id="PS00279">
    <property type="entry name" value="MACPF_1"/>
    <property type="match status" value="1"/>
</dbReference>
<dbReference type="PANTHER" id="PTHR45742:SF5">
    <property type="entry name" value="COMPLEMENT COMPONENT C8 BETA CHAIN"/>
    <property type="match status" value="1"/>
</dbReference>
<evidence type="ECO:0000256" key="18">
    <source>
        <dbReference type="ARBA" id="ARBA00023157"/>
    </source>
</evidence>
<keyword evidence="19" id="KW-0179">Complement alternate pathway</keyword>
<comment type="similarity">
    <text evidence="3">Belongs to the complement C6/C7/C8/C9 family.</text>
</comment>
<dbReference type="Pfam" id="PF00090">
    <property type="entry name" value="TSP_1"/>
    <property type="match status" value="2"/>
</dbReference>
<feature type="signal peptide" evidence="26">
    <location>
        <begin position="1"/>
        <end position="35"/>
    </location>
</feature>
<comment type="caution">
    <text evidence="25">Lacks conserved residue(s) required for the propagation of feature annotation.</text>
</comment>